<reference evidence="1 2" key="1">
    <citation type="submission" date="2019-02" db="EMBL/GenBank/DDBJ databases">
        <title>Kribbella capetownensis sp. nov. and Kribbella speibonae sp. nov., isolated from soil.</title>
        <authorList>
            <person name="Curtis S.M."/>
            <person name="Norton I."/>
            <person name="Everest G.J."/>
            <person name="Meyers P.R."/>
        </authorList>
    </citation>
    <scope>NUCLEOTIDE SEQUENCE [LARGE SCALE GENOMIC DNA]</scope>
    <source>
        <strain evidence="1 2">KCTC 29219</strain>
    </source>
</reference>
<gene>
    <name evidence="1" type="ORF">E0H45_02845</name>
</gene>
<evidence type="ECO:0000313" key="1">
    <source>
        <dbReference type="EMBL" id="TCC10281.1"/>
    </source>
</evidence>
<sequence>MKTMDRPLDEDEAAFADFAEVTDWRAIAGPNNDASGPDVVRAIVQRVTAATDWKPWPLAPGEQIDPVLASWGFTTKRGSTIVVFPGMAYADALNSGWCAYQLSPNDTAEAEAGLDAHWPDHVALARKYFGEPEYVSDDSNPNFLDEWGPGAGADKRHLATWLLNGAHLRLFSTKPSPDPLTPAVGVSYAIYID</sequence>
<organism evidence="1 2">
    <name type="scientific">Kribbella soli</name>
    <dbReference type="NCBI Taxonomy" id="1124743"/>
    <lineage>
        <taxon>Bacteria</taxon>
        <taxon>Bacillati</taxon>
        <taxon>Actinomycetota</taxon>
        <taxon>Actinomycetes</taxon>
        <taxon>Propionibacteriales</taxon>
        <taxon>Kribbellaceae</taxon>
        <taxon>Kribbella</taxon>
    </lineage>
</organism>
<dbReference type="AlphaFoldDB" id="A0A4R0HHV8"/>
<proteinExistence type="predicted"/>
<comment type="caution">
    <text evidence="1">The sequence shown here is derived from an EMBL/GenBank/DDBJ whole genome shotgun (WGS) entry which is preliminary data.</text>
</comment>
<dbReference type="Proteomes" id="UP000292346">
    <property type="component" value="Unassembled WGS sequence"/>
</dbReference>
<accession>A0A4R0HHV8</accession>
<protein>
    <submittedName>
        <fullName evidence="1">Uncharacterized protein</fullName>
    </submittedName>
</protein>
<keyword evidence="2" id="KW-1185">Reference proteome</keyword>
<evidence type="ECO:0000313" key="2">
    <source>
        <dbReference type="Proteomes" id="UP000292346"/>
    </source>
</evidence>
<name>A0A4R0HHV8_9ACTN</name>
<dbReference type="OrthoDB" id="3816874at2"/>
<dbReference type="EMBL" id="SJJZ01000001">
    <property type="protein sequence ID" value="TCC10281.1"/>
    <property type="molecule type" value="Genomic_DNA"/>
</dbReference>